<keyword evidence="5" id="KW-1185">Reference proteome</keyword>
<dbReference type="GO" id="GO:0140662">
    <property type="term" value="F:ATP-dependent protein folding chaperone"/>
    <property type="evidence" value="ECO:0007669"/>
    <property type="project" value="InterPro"/>
</dbReference>
<evidence type="ECO:0000256" key="1">
    <source>
        <dbReference type="ARBA" id="ARBA00022741"/>
    </source>
</evidence>
<keyword evidence="2" id="KW-0067">ATP-binding</keyword>
<evidence type="ECO:0000256" key="3">
    <source>
        <dbReference type="ARBA" id="ARBA00023186"/>
    </source>
</evidence>
<dbReference type="SUPFAM" id="SSF48592">
    <property type="entry name" value="GroEL equatorial domain-like"/>
    <property type="match status" value="1"/>
</dbReference>
<dbReference type="EMBL" id="JACMSC010000016">
    <property type="protein sequence ID" value="KAG6483438.1"/>
    <property type="molecule type" value="Genomic_DNA"/>
</dbReference>
<dbReference type="InterPro" id="IPR031142">
    <property type="entry name" value="SPX_prot"/>
</dbReference>
<gene>
    <name evidence="4" type="ORF">ZIOFF_060085</name>
</gene>
<dbReference type="GO" id="GO:0005524">
    <property type="term" value="F:ATP binding"/>
    <property type="evidence" value="ECO:0007669"/>
    <property type="project" value="UniProtKB-KW"/>
</dbReference>
<evidence type="ECO:0000313" key="4">
    <source>
        <dbReference type="EMBL" id="KAG6483438.1"/>
    </source>
</evidence>
<reference evidence="4 5" key="1">
    <citation type="submission" date="2020-08" db="EMBL/GenBank/DDBJ databases">
        <title>Plant Genome Project.</title>
        <authorList>
            <person name="Zhang R.-G."/>
        </authorList>
    </citation>
    <scope>NUCLEOTIDE SEQUENCE [LARGE SCALE GENOMIC DNA]</scope>
    <source>
        <tissue evidence="4">Rhizome</tissue>
    </source>
</reference>
<dbReference type="Proteomes" id="UP000734854">
    <property type="component" value="Unassembled WGS sequence"/>
</dbReference>
<dbReference type="PANTHER" id="PTHR45978">
    <property type="entry name" value="SPX DOMAIN-CONTAINING PROTEIN 3"/>
    <property type="match status" value="1"/>
</dbReference>
<dbReference type="PANTHER" id="PTHR45978:SF5">
    <property type="entry name" value="SPX DOMAIN-CONTAINING PROTEIN 2"/>
    <property type="match status" value="1"/>
</dbReference>
<evidence type="ECO:0000313" key="5">
    <source>
        <dbReference type="Proteomes" id="UP000734854"/>
    </source>
</evidence>
<accession>A0A8J5KNF7</accession>
<comment type="caution">
    <text evidence="4">The sequence shown here is derived from an EMBL/GenBank/DDBJ whole genome shotgun (WGS) entry which is preliminary data.</text>
</comment>
<sequence>MASTFYTMSTFGAVASASSTTDNKMLASRQKLSSLASMSPSLNISNNKLSFSRRRKGNCMINAMAKELYFNNDGSAIKKLQNGVNKLADLVGVTLGPKGRNVVLESKYGSPKIVNGGVTVAKEAAWNETLTILYALAILLKKYASYLLDDCPFNCLVKILKKYDKRTRALIRQPFIEKVLQQPFFTTDLLYKLVKECVAMLDHLFPSNNLSISAECDGQNGVPKPAQSGGRVPELEEIKYMQSLYMKSTVAALRSLKQIRSKSSTVKTD</sequence>
<dbReference type="InterPro" id="IPR027413">
    <property type="entry name" value="GROEL-like_equatorial_sf"/>
</dbReference>
<name>A0A8J5KNF7_ZINOF</name>
<dbReference type="GO" id="GO:0016036">
    <property type="term" value="P:cellular response to phosphate starvation"/>
    <property type="evidence" value="ECO:0007669"/>
    <property type="project" value="InterPro"/>
</dbReference>
<organism evidence="4 5">
    <name type="scientific">Zingiber officinale</name>
    <name type="common">Ginger</name>
    <name type="synonym">Amomum zingiber</name>
    <dbReference type="NCBI Taxonomy" id="94328"/>
    <lineage>
        <taxon>Eukaryota</taxon>
        <taxon>Viridiplantae</taxon>
        <taxon>Streptophyta</taxon>
        <taxon>Embryophyta</taxon>
        <taxon>Tracheophyta</taxon>
        <taxon>Spermatophyta</taxon>
        <taxon>Magnoliopsida</taxon>
        <taxon>Liliopsida</taxon>
        <taxon>Zingiberales</taxon>
        <taxon>Zingiberaceae</taxon>
        <taxon>Zingiber</taxon>
    </lineage>
</organism>
<protein>
    <submittedName>
        <fullName evidence="4">Uncharacterized protein</fullName>
    </submittedName>
</protein>
<proteinExistence type="predicted"/>
<dbReference type="Gene3D" id="1.10.560.10">
    <property type="entry name" value="GroEL-like equatorial domain"/>
    <property type="match status" value="1"/>
</dbReference>
<dbReference type="InterPro" id="IPR017998">
    <property type="entry name" value="Chaperone_TCP-1"/>
</dbReference>
<dbReference type="PRINTS" id="PR00304">
    <property type="entry name" value="TCOMPLEXTCP1"/>
</dbReference>
<keyword evidence="1" id="KW-0547">Nucleotide-binding</keyword>
<dbReference type="AlphaFoldDB" id="A0A8J5KNF7"/>
<evidence type="ECO:0000256" key="2">
    <source>
        <dbReference type="ARBA" id="ARBA00022840"/>
    </source>
</evidence>
<keyword evidence="3" id="KW-0143">Chaperone</keyword>